<gene>
    <name evidence="2" type="ORF">GCM10011332_05630</name>
</gene>
<dbReference type="InterPro" id="IPR011083">
    <property type="entry name" value="Phage_tail_collar_dom"/>
</dbReference>
<dbReference type="InterPro" id="IPR037053">
    <property type="entry name" value="Phage_tail_collar_dom_sf"/>
</dbReference>
<reference evidence="2" key="1">
    <citation type="journal article" date="2014" name="Int. J. Syst. Evol. Microbiol.">
        <title>Complete genome sequence of Corynebacterium casei LMG S-19264T (=DSM 44701T), isolated from a smear-ripened cheese.</title>
        <authorList>
            <consortium name="US DOE Joint Genome Institute (JGI-PGF)"/>
            <person name="Walter F."/>
            <person name="Albersmeier A."/>
            <person name="Kalinowski J."/>
            <person name="Ruckert C."/>
        </authorList>
    </citation>
    <scope>NUCLEOTIDE SEQUENCE</scope>
    <source>
        <strain evidence="2">CGMCC 1.15254</strain>
    </source>
</reference>
<evidence type="ECO:0000259" key="1">
    <source>
        <dbReference type="Pfam" id="PF07484"/>
    </source>
</evidence>
<dbReference type="Pfam" id="PF07484">
    <property type="entry name" value="Collar"/>
    <property type="match status" value="1"/>
</dbReference>
<name>A0A917F667_9PROT</name>
<proteinExistence type="predicted"/>
<keyword evidence="3" id="KW-1185">Reference proteome</keyword>
<reference evidence="2" key="2">
    <citation type="submission" date="2020-09" db="EMBL/GenBank/DDBJ databases">
        <authorList>
            <person name="Sun Q."/>
            <person name="Zhou Y."/>
        </authorList>
    </citation>
    <scope>NUCLEOTIDE SEQUENCE</scope>
    <source>
        <strain evidence="2">CGMCC 1.15254</strain>
    </source>
</reference>
<dbReference type="RefSeq" id="WP_188661320.1">
    <property type="nucleotide sequence ID" value="NZ_BMHV01000003.1"/>
</dbReference>
<accession>A0A917F667</accession>
<dbReference type="EMBL" id="BMHV01000003">
    <property type="protein sequence ID" value="GGF55111.1"/>
    <property type="molecule type" value="Genomic_DNA"/>
</dbReference>
<organism evidence="2 3">
    <name type="scientific">Terasakiella brassicae</name>
    <dbReference type="NCBI Taxonomy" id="1634917"/>
    <lineage>
        <taxon>Bacteria</taxon>
        <taxon>Pseudomonadati</taxon>
        <taxon>Pseudomonadota</taxon>
        <taxon>Alphaproteobacteria</taxon>
        <taxon>Rhodospirillales</taxon>
        <taxon>Terasakiellaceae</taxon>
        <taxon>Terasakiella</taxon>
    </lineage>
</organism>
<dbReference type="Proteomes" id="UP000632498">
    <property type="component" value="Unassembled WGS sequence"/>
</dbReference>
<feature type="domain" description="Phage tail collar" evidence="1">
    <location>
        <begin position="40"/>
        <end position="96"/>
    </location>
</feature>
<dbReference type="SUPFAM" id="SSF88874">
    <property type="entry name" value="Receptor-binding domain of short tail fibre protein gp12"/>
    <property type="match status" value="1"/>
</dbReference>
<comment type="caution">
    <text evidence="2">The sequence shown here is derived from an EMBL/GenBank/DDBJ whole genome shotgun (WGS) entry which is preliminary data.</text>
</comment>
<protein>
    <submittedName>
        <fullName evidence="2">Microcystin dependent protein</fullName>
    </submittedName>
</protein>
<dbReference type="AlphaFoldDB" id="A0A917F667"/>
<dbReference type="Gene3D" id="3.90.1340.10">
    <property type="entry name" value="Phage tail collar domain"/>
    <property type="match status" value="1"/>
</dbReference>
<sequence length="230" mass="23618">MKKLNLYKSIQTAAFLGGSILTLTLGSETALACSDDAYLGSVCVTSGNFCPKDFVPADGKVLAISSNQALYSLLGNMYGGSAPATFALPDLRSRTPVGIGGSLDIQQGQLYGQETVTLTVSQLAEHNHGATFTPDTSGGFSVKASKNAALKEIPSNGDMLATPPVNGYISNGQQGSPVMLGGATVPPSTGSVVQIANAGSAPPTPISVIDPQTSAQYCIKMKGIYPPRPY</sequence>
<evidence type="ECO:0000313" key="2">
    <source>
        <dbReference type="EMBL" id="GGF55111.1"/>
    </source>
</evidence>
<evidence type="ECO:0000313" key="3">
    <source>
        <dbReference type="Proteomes" id="UP000632498"/>
    </source>
</evidence>